<keyword evidence="2" id="KW-1185">Reference proteome</keyword>
<protein>
    <submittedName>
        <fullName evidence="1">Uncharacterized protein</fullName>
    </submittedName>
</protein>
<gene>
    <name evidence="1" type="ORF">TorRG33x02_184840</name>
</gene>
<proteinExistence type="predicted"/>
<dbReference type="Proteomes" id="UP000237000">
    <property type="component" value="Unassembled WGS sequence"/>
</dbReference>
<accession>A0A2P5EJN6</accession>
<evidence type="ECO:0000313" key="2">
    <source>
        <dbReference type="Proteomes" id="UP000237000"/>
    </source>
</evidence>
<dbReference type="InParanoid" id="A0A2P5EJN6"/>
<dbReference type="AlphaFoldDB" id="A0A2P5EJN6"/>
<evidence type="ECO:0000313" key="1">
    <source>
        <dbReference type="EMBL" id="PON85754.1"/>
    </source>
</evidence>
<reference evidence="2" key="1">
    <citation type="submission" date="2016-06" db="EMBL/GenBank/DDBJ databases">
        <title>Parallel loss of symbiosis genes in relatives of nitrogen-fixing non-legume Parasponia.</title>
        <authorList>
            <person name="Van Velzen R."/>
            <person name="Holmer R."/>
            <person name="Bu F."/>
            <person name="Rutten L."/>
            <person name="Van Zeijl A."/>
            <person name="Liu W."/>
            <person name="Santuari L."/>
            <person name="Cao Q."/>
            <person name="Sharma T."/>
            <person name="Shen D."/>
            <person name="Roswanjaya Y."/>
            <person name="Wardhani T."/>
            <person name="Kalhor M.S."/>
            <person name="Jansen J."/>
            <person name="Van den Hoogen J."/>
            <person name="Gungor B."/>
            <person name="Hartog M."/>
            <person name="Hontelez J."/>
            <person name="Verver J."/>
            <person name="Yang W.-C."/>
            <person name="Schijlen E."/>
            <person name="Repin R."/>
            <person name="Schilthuizen M."/>
            <person name="Schranz E."/>
            <person name="Heidstra R."/>
            <person name="Miyata K."/>
            <person name="Fedorova E."/>
            <person name="Kohlen W."/>
            <person name="Bisseling T."/>
            <person name="Smit S."/>
            <person name="Geurts R."/>
        </authorList>
    </citation>
    <scope>NUCLEOTIDE SEQUENCE [LARGE SCALE GENOMIC DNA]</scope>
    <source>
        <strain evidence="2">cv. RG33-2</strain>
    </source>
</reference>
<comment type="caution">
    <text evidence="1">The sequence shown here is derived from an EMBL/GenBank/DDBJ whole genome shotgun (WGS) entry which is preliminary data.</text>
</comment>
<dbReference type="EMBL" id="JXTC01000143">
    <property type="protein sequence ID" value="PON85754.1"/>
    <property type="molecule type" value="Genomic_DNA"/>
</dbReference>
<organism evidence="1 2">
    <name type="scientific">Trema orientale</name>
    <name type="common">Charcoal tree</name>
    <name type="synonym">Celtis orientalis</name>
    <dbReference type="NCBI Taxonomy" id="63057"/>
    <lineage>
        <taxon>Eukaryota</taxon>
        <taxon>Viridiplantae</taxon>
        <taxon>Streptophyta</taxon>
        <taxon>Embryophyta</taxon>
        <taxon>Tracheophyta</taxon>
        <taxon>Spermatophyta</taxon>
        <taxon>Magnoliopsida</taxon>
        <taxon>eudicotyledons</taxon>
        <taxon>Gunneridae</taxon>
        <taxon>Pentapetalae</taxon>
        <taxon>rosids</taxon>
        <taxon>fabids</taxon>
        <taxon>Rosales</taxon>
        <taxon>Cannabaceae</taxon>
        <taxon>Trema</taxon>
    </lineage>
</organism>
<sequence>MNYLCLTSQFDAVMACLDTPGQMTTINKSTGLISSFSNLPWPLGAKFMESSMASPYPVPPPASASFSLVRD</sequence>
<name>A0A2P5EJN6_TREOI</name>